<accession>A0AAX6MPW6</accession>
<dbReference type="PANTHER" id="PTHR23501:SF201">
    <property type="entry name" value="MFS AFLATOXIN EFFLUX PUMP"/>
    <property type="match status" value="1"/>
</dbReference>
<gene>
    <name evidence="9" type="ORF">Daesc_004188</name>
</gene>
<dbReference type="InterPro" id="IPR020846">
    <property type="entry name" value="MFS_dom"/>
</dbReference>
<feature type="compositionally biased region" description="Basic and acidic residues" evidence="6">
    <location>
        <begin position="22"/>
        <end position="36"/>
    </location>
</feature>
<evidence type="ECO:0000256" key="3">
    <source>
        <dbReference type="ARBA" id="ARBA00022692"/>
    </source>
</evidence>
<evidence type="ECO:0000256" key="6">
    <source>
        <dbReference type="SAM" id="MobiDB-lite"/>
    </source>
</evidence>
<keyword evidence="2" id="KW-0813">Transport</keyword>
<feature type="transmembrane region" description="Helical" evidence="7">
    <location>
        <begin position="410"/>
        <end position="432"/>
    </location>
</feature>
<reference evidence="9 10" key="1">
    <citation type="journal article" date="2024" name="Front Chem Biol">
        <title>Unveiling the potential of Daldinia eschscholtzii MFLUCC 19-0629 through bioactivity and bioinformatics studies for enhanced sustainable agriculture production.</title>
        <authorList>
            <person name="Brooks S."/>
            <person name="Weaver J.A."/>
            <person name="Klomchit A."/>
            <person name="Alharthi S.A."/>
            <person name="Onlamun T."/>
            <person name="Nurani R."/>
            <person name="Vong T.K."/>
            <person name="Alberti F."/>
            <person name="Greco C."/>
        </authorList>
    </citation>
    <scope>NUCLEOTIDE SEQUENCE [LARGE SCALE GENOMIC DNA]</scope>
    <source>
        <strain evidence="9">MFLUCC 19-0629</strain>
    </source>
</reference>
<keyword evidence="3 7" id="KW-0812">Transmembrane</keyword>
<proteinExistence type="predicted"/>
<dbReference type="Gene3D" id="1.20.1250.20">
    <property type="entry name" value="MFS general substrate transporter like domains"/>
    <property type="match status" value="2"/>
</dbReference>
<evidence type="ECO:0000313" key="10">
    <source>
        <dbReference type="Proteomes" id="UP001369815"/>
    </source>
</evidence>
<feature type="transmembrane region" description="Helical" evidence="7">
    <location>
        <begin position="444"/>
        <end position="462"/>
    </location>
</feature>
<evidence type="ECO:0000256" key="4">
    <source>
        <dbReference type="ARBA" id="ARBA00022989"/>
    </source>
</evidence>
<feature type="compositionally biased region" description="Basic and acidic residues" evidence="6">
    <location>
        <begin position="1"/>
        <end position="10"/>
    </location>
</feature>
<dbReference type="Proteomes" id="UP001369815">
    <property type="component" value="Unassembled WGS sequence"/>
</dbReference>
<sequence length="624" mass="67344">MAELTKKTSEEGGPSTAAIPDDVEKTADSKPTRPELVDDAEENFKPKTFKFWSVMVSIYIALFLVALDRTIIGTAIPRITQDFNSLGDIGWYGSAYQLTTAASQLVFAMCDVTNSQSTRVFLSVVAVFEIGSVICGAAPNSIAFILGRAIAGFGAAGIFTGVSVIMLPLVPLRKRPMFQGVFGTIFGISSVLGPLIGGAFTDRVTWRWCFYINLPVGGVAALCLLAVKLPTRPTEPARFWEHFTRLDPLGTFFFVPSIVCLLIALQWGGSTYEWNSWRIILLLVLFGVLLLAFVAVQVLMPNTATIPVRVIGQRSVAAAAVFMFCVAASMMMSVYYLPLWFQTVQGVSAVQSGINTIALVLSLVVSSIISGIFTQKIGYYVPSMLVCPMIMAVGQGLMSTFKVNEDSPHWIGYQIIVGFGLGFGMQTAGLSAQAVLPKPDIPTGIALMFFCQQLGGAVFVSVGQNLLSSYIVGHVTDIPGLDPKEIPNEGATDIVNKVPPEYRFQVKELYNKAISRIFLCGMGVALVALAAALFMEWKNIKKTGPKSPQGAEPSEPKENDSTSAEEEQQQHTKQDATADTPRDTVPLSGDKQASSIDSSRRSQESPSPKAAPETQETQVVHSTN</sequence>
<dbReference type="CDD" id="cd17502">
    <property type="entry name" value="MFS_Azr1_MDR_like"/>
    <property type="match status" value="1"/>
</dbReference>
<feature type="compositionally biased region" description="Polar residues" evidence="6">
    <location>
        <begin position="614"/>
        <end position="624"/>
    </location>
</feature>
<evidence type="ECO:0000259" key="8">
    <source>
        <dbReference type="PROSITE" id="PS50850"/>
    </source>
</evidence>
<evidence type="ECO:0000256" key="7">
    <source>
        <dbReference type="SAM" id="Phobius"/>
    </source>
</evidence>
<feature type="transmembrane region" description="Helical" evidence="7">
    <location>
        <begin position="120"/>
        <end position="139"/>
    </location>
</feature>
<dbReference type="FunFam" id="1.20.1250.20:FF:000196">
    <property type="entry name" value="MFS toxin efflux pump (AflT)"/>
    <property type="match status" value="1"/>
</dbReference>
<keyword evidence="4 7" id="KW-1133">Transmembrane helix</keyword>
<keyword evidence="10" id="KW-1185">Reference proteome</keyword>
<dbReference type="InterPro" id="IPR011701">
    <property type="entry name" value="MFS"/>
</dbReference>
<feature type="transmembrane region" description="Helical" evidence="7">
    <location>
        <begin position="279"/>
        <end position="304"/>
    </location>
</feature>
<name>A0AAX6MPW6_9PEZI</name>
<dbReference type="FunFam" id="1.20.1720.10:FF:000012">
    <property type="entry name" value="MFS toxin efflux pump (AflT)"/>
    <property type="match status" value="1"/>
</dbReference>
<evidence type="ECO:0000256" key="5">
    <source>
        <dbReference type="ARBA" id="ARBA00023136"/>
    </source>
</evidence>
<feature type="transmembrane region" description="Helical" evidence="7">
    <location>
        <begin position="51"/>
        <end position="77"/>
    </location>
</feature>
<feature type="transmembrane region" description="Helical" evidence="7">
    <location>
        <begin position="89"/>
        <end position="108"/>
    </location>
</feature>
<feature type="compositionally biased region" description="Basic and acidic residues" evidence="6">
    <location>
        <begin position="568"/>
        <end position="582"/>
    </location>
</feature>
<dbReference type="GO" id="GO:0022857">
    <property type="term" value="F:transmembrane transporter activity"/>
    <property type="evidence" value="ECO:0007669"/>
    <property type="project" value="InterPro"/>
</dbReference>
<organism evidence="9 10">
    <name type="scientific">Daldinia eschscholtzii</name>
    <dbReference type="NCBI Taxonomy" id="292717"/>
    <lineage>
        <taxon>Eukaryota</taxon>
        <taxon>Fungi</taxon>
        <taxon>Dikarya</taxon>
        <taxon>Ascomycota</taxon>
        <taxon>Pezizomycotina</taxon>
        <taxon>Sordariomycetes</taxon>
        <taxon>Xylariomycetidae</taxon>
        <taxon>Xylariales</taxon>
        <taxon>Hypoxylaceae</taxon>
        <taxon>Daldinia</taxon>
    </lineage>
</organism>
<dbReference type="AlphaFoldDB" id="A0AAX6MPW6"/>
<comment type="subcellular location">
    <subcellularLocation>
        <location evidence="1">Membrane</location>
        <topology evidence="1">Multi-pass membrane protein</topology>
    </subcellularLocation>
</comment>
<feature type="transmembrane region" description="Helical" evidence="7">
    <location>
        <begin position="316"/>
        <end position="337"/>
    </location>
</feature>
<evidence type="ECO:0000313" key="9">
    <source>
        <dbReference type="EMBL" id="KAK6954222.1"/>
    </source>
</evidence>
<feature type="domain" description="Major facilitator superfamily (MFS) profile" evidence="8">
    <location>
        <begin position="54"/>
        <end position="540"/>
    </location>
</feature>
<dbReference type="InterPro" id="IPR036259">
    <property type="entry name" value="MFS_trans_sf"/>
</dbReference>
<feature type="transmembrane region" description="Helical" evidence="7">
    <location>
        <begin position="145"/>
        <end position="169"/>
    </location>
</feature>
<feature type="transmembrane region" description="Helical" evidence="7">
    <location>
        <begin position="205"/>
        <end position="227"/>
    </location>
</feature>
<dbReference type="PROSITE" id="PS50850">
    <property type="entry name" value="MFS"/>
    <property type="match status" value="1"/>
</dbReference>
<keyword evidence="5 7" id="KW-0472">Membrane</keyword>
<feature type="transmembrane region" description="Helical" evidence="7">
    <location>
        <begin position="379"/>
        <end position="398"/>
    </location>
</feature>
<dbReference type="PANTHER" id="PTHR23501">
    <property type="entry name" value="MAJOR FACILITATOR SUPERFAMILY"/>
    <property type="match status" value="1"/>
</dbReference>
<feature type="region of interest" description="Disordered" evidence="6">
    <location>
        <begin position="543"/>
        <end position="624"/>
    </location>
</feature>
<evidence type="ECO:0000256" key="1">
    <source>
        <dbReference type="ARBA" id="ARBA00004141"/>
    </source>
</evidence>
<feature type="transmembrane region" description="Helical" evidence="7">
    <location>
        <begin position="181"/>
        <end position="199"/>
    </location>
</feature>
<evidence type="ECO:0000256" key="2">
    <source>
        <dbReference type="ARBA" id="ARBA00022448"/>
    </source>
</evidence>
<comment type="caution">
    <text evidence="9">The sequence shown here is derived from an EMBL/GenBank/DDBJ whole genome shotgun (WGS) entry which is preliminary data.</text>
</comment>
<feature type="region of interest" description="Disordered" evidence="6">
    <location>
        <begin position="1"/>
        <end position="36"/>
    </location>
</feature>
<dbReference type="GO" id="GO:0005886">
    <property type="term" value="C:plasma membrane"/>
    <property type="evidence" value="ECO:0007669"/>
    <property type="project" value="TreeGrafter"/>
</dbReference>
<dbReference type="SUPFAM" id="SSF103473">
    <property type="entry name" value="MFS general substrate transporter"/>
    <property type="match status" value="2"/>
</dbReference>
<dbReference type="EMBL" id="JBANMG010000004">
    <property type="protein sequence ID" value="KAK6954222.1"/>
    <property type="molecule type" value="Genomic_DNA"/>
</dbReference>
<feature type="transmembrane region" description="Helical" evidence="7">
    <location>
        <begin position="248"/>
        <end position="267"/>
    </location>
</feature>
<dbReference type="Pfam" id="PF07690">
    <property type="entry name" value="MFS_1"/>
    <property type="match status" value="1"/>
</dbReference>
<feature type="transmembrane region" description="Helical" evidence="7">
    <location>
        <begin position="349"/>
        <end position="372"/>
    </location>
</feature>
<feature type="transmembrane region" description="Helical" evidence="7">
    <location>
        <begin position="513"/>
        <end position="534"/>
    </location>
</feature>
<protein>
    <recommendedName>
        <fullName evidence="8">Major facilitator superfamily (MFS) profile domain-containing protein</fullName>
    </recommendedName>
</protein>